<dbReference type="PANTHER" id="PTHR42693:SF33">
    <property type="entry name" value="ARYLSULFATASE"/>
    <property type="match status" value="1"/>
</dbReference>
<dbReference type="KEGG" id="cmb:CSW64_15645"/>
<evidence type="ECO:0000259" key="5">
    <source>
        <dbReference type="Pfam" id="PF00884"/>
    </source>
</evidence>
<sequence>MSRKPNIIVILADDLGYGDLGCDGGTIIRTPHLDRMAAEGTRFSDFYASANLCTPSRAGLLTGRYAVRMNLAHEVIQSPESRGLPTTEWTIPKALKPAGYATALIGKWHLGHKGEYWPPTQHGFDVFKGLPYSHDMQPLAYYEKEGDAPLTEGPVDFPKLTEAFFRETAAFAEANQDRPFFVLLALTAPHVPLVRNDDAAWDSPAGAYGDVVEEIDRNVGRLLDRLKALGLDEDTLVIFTSDNGPWFEGSSGLFRDRKGQSGFDGGYRVPFIVRQPGAVPAGVTTDAIASNLDLLPTLARLAGGILADGTELDGADISETLLRGAPSPHAQILLFDNTKVAAIRTQDWKFVTRVHTRAWHVNLGRFNYPLLFDVKRDPGENYSVASLHPEVVAELKVRHKAAREKYEPMVDLFPPWERPAIADWHPD</sequence>
<keyword evidence="4" id="KW-0106">Calcium</keyword>
<evidence type="ECO:0000313" key="7">
    <source>
        <dbReference type="Proteomes" id="UP000228945"/>
    </source>
</evidence>
<dbReference type="Pfam" id="PF00884">
    <property type="entry name" value="Sulfatase"/>
    <property type="match status" value="1"/>
</dbReference>
<evidence type="ECO:0000256" key="1">
    <source>
        <dbReference type="ARBA" id="ARBA00008779"/>
    </source>
</evidence>
<dbReference type="Gene3D" id="3.40.720.10">
    <property type="entry name" value="Alkaline Phosphatase, subunit A"/>
    <property type="match status" value="1"/>
</dbReference>
<dbReference type="GO" id="GO:0004065">
    <property type="term" value="F:arylsulfatase activity"/>
    <property type="evidence" value="ECO:0007669"/>
    <property type="project" value="TreeGrafter"/>
</dbReference>
<dbReference type="GO" id="GO:0046872">
    <property type="term" value="F:metal ion binding"/>
    <property type="evidence" value="ECO:0007669"/>
    <property type="project" value="UniProtKB-KW"/>
</dbReference>
<dbReference type="OrthoDB" id="9795675at2"/>
<dbReference type="Pfam" id="PF14707">
    <property type="entry name" value="Sulfatase_C"/>
    <property type="match status" value="1"/>
</dbReference>
<dbReference type="InterPro" id="IPR024607">
    <property type="entry name" value="Sulfatase_CS"/>
</dbReference>
<gene>
    <name evidence="6" type="ORF">CSW64_15645</name>
</gene>
<feature type="domain" description="Sulfatase N-terminal" evidence="5">
    <location>
        <begin position="5"/>
        <end position="303"/>
    </location>
</feature>
<dbReference type="InterPro" id="IPR017850">
    <property type="entry name" value="Alkaline_phosphatase_core_sf"/>
</dbReference>
<dbReference type="CDD" id="cd16026">
    <property type="entry name" value="GALNS_like"/>
    <property type="match status" value="1"/>
</dbReference>
<proteinExistence type="inferred from homology"/>
<keyword evidence="7" id="KW-1185">Reference proteome</keyword>
<reference evidence="6 7" key="1">
    <citation type="submission" date="2017-10" db="EMBL/GenBank/DDBJ databases">
        <title>Genome sequence of Caulobacter mirabilis FWC38.</title>
        <authorList>
            <person name="Fiebig A."/>
            <person name="Crosson S."/>
        </authorList>
    </citation>
    <scope>NUCLEOTIDE SEQUENCE [LARGE SCALE GENOMIC DNA]</scope>
    <source>
        <strain evidence="6 7">FWC 38</strain>
    </source>
</reference>
<dbReference type="SUPFAM" id="SSF53649">
    <property type="entry name" value="Alkaline phosphatase-like"/>
    <property type="match status" value="1"/>
</dbReference>
<dbReference type="RefSeq" id="WP_099622973.1">
    <property type="nucleotide sequence ID" value="NZ_CP024201.1"/>
</dbReference>
<dbReference type="PROSITE" id="PS00149">
    <property type="entry name" value="SULFATASE_2"/>
    <property type="match status" value="1"/>
</dbReference>
<evidence type="ECO:0000256" key="3">
    <source>
        <dbReference type="ARBA" id="ARBA00022801"/>
    </source>
</evidence>
<organism evidence="6 7">
    <name type="scientific">Caulobacter mirabilis</name>
    <dbReference type="NCBI Taxonomy" id="69666"/>
    <lineage>
        <taxon>Bacteria</taxon>
        <taxon>Pseudomonadati</taxon>
        <taxon>Pseudomonadota</taxon>
        <taxon>Alphaproteobacteria</taxon>
        <taxon>Caulobacterales</taxon>
        <taxon>Caulobacteraceae</taxon>
        <taxon>Caulobacter</taxon>
    </lineage>
</organism>
<dbReference type="AlphaFoldDB" id="A0A2D2B0G5"/>
<dbReference type="EMBL" id="CP024201">
    <property type="protein sequence ID" value="ATQ43724.1"/>
    <property type="molecule type" value="Genomic_DNA"/>
</dbReference>
<keyword evidence="2" id="KW-0479">Metal-binding</keyword>
<comment type="similarity">
    <text evidence="1">Belongs to the sulfatase family.</text>
</comment>
<evidence type="ECO:0000256" key="2">
    <source>
        <dbReference type="ARBA" id="ARBA00022723"/>
    </source>
</evidence>
<dbReference type="Proteomes" id="UP000228945">
    <property type="component" value="Chromosome"/>
</dbReference>
<dbReference type="InterPro" id="IPR000917">
    <property type="entry name" value="Sulfatase_N"/>
</dbReference>
<dbReference type="Gene3D" id="3.30.1120.10">
    <property type="match status" value="1"/>
</dbReference>
<accession>A0A2D2B0G5</accession>
<dbReference type="InterPro" id="IPR050738">
    <property type="entry name" value="Sulfatase"/>
</dbReference>
<dbReference type="PANTHER" id="PTHR42693">
    <property type="entry name" value="ARYLSULFATASE FAMILY MEMBER"/>
    <property type="match status" value="1"/>
</dbReference>
<name>A0A2D2B0G5_9CAUL</name>
<keyword evidence="3" id="KW-0378">Hydrolase</keyword>
<evidence type="ECO:0000256" key="4">
    <source>
        <dbReference type="ARBA" id="ARBA00022837"/>
    </source>
</evidence>
<evidence type="ECO:0000313" key="6">
    <source>
        <dbReference type="EMBL" id="ATQ43724.1"/>
    </source>
</evidence>
<protein>
    <submittedName>
        <fullName evidence="6">Sulfatase</fullName>
    </submittedName>
</protein>